<dbReference type="RefSeq" id="WP_043786423.1">
    <property type="nucleotide sequence ID" value="NZ_JMQI01000064.1"/>
</dbReference>
<evidence type="ECO:0000313" key="2">
    <source>
        <dbReference type="Proteomes" id="UP000027345"/>
    </source>
</evidence>
<reference evidence="1 2" key="1">
    <citation type="submission" date="2014-05" db="EMBL/GenBank/DDBJ databases">
        <title>Draft genome sequence of Amycolatopsis rifamycinica DSM 46095.</title>
        <authorList>
            <person name="Lal R."/>
            <person name="Saxena A."/>
            <person name="Kumari R."/>
            <person name="Mukherjee U."/>
            <person name="Singh P."/>
            <person name="Sangwan N."/>
            <person name="Mahato N.K."/>
        </authorList>
    </citation>
    <scope>NUCLEOTIDE SEQUENCE [LARGE SCALE GENOMIC DNA]</scope>
    <source>
        <strain evidence="1 2">DSM 46095</strain>
    </source>
</reference>
<dbReference type="InterPro" id="IPR025683">
    <property type="entry name" value="Protein_beta"/>
</dbReference>
<dbReference type="Pfam" id="PF14350">
    <property type="entry name" value="Beta_protein"/>
    <property type="match status" value="1"/>
</dbReference>
<gene>
    <name evidence="1" type="ORF">DV20_31210</name>
</gene>
<dbReference type="AlphaFoldDB" id="A0A066TTY3"/>
<name>A0A066TTY3_9PSEU</name>
<dbReference type="EMBL" id="JMQI01000064">
    <property type="protein sequence ID" value="KDN18310.1"/>
    <property type="molecule type" value="Genomic_DNA"/>
</dbReference>
<keyword evidence="2" id="KW-1185">Reference proteome</keyword>
<proteinExistence type="predicted"/>
<dbReference type="eggNOG" id="ENOG50318N6">
    <property type="taxonomic scope" value="Bacteria"/>
</dbReference>
<sequence>MEAHDGFTTLVALRAKAGELAALRALSRPEQVRRVQPLLQFDPERKNPAEQLDDVEEVARHLHRLGRHCWIDASDVADRPGFGAGGALGRLADHLAGPADLLDTAWPVPFVPVVRGDATGPSAATLGRLGAELGAGVALRVRPDAADRDTLGRVIERLAIEPGDIHVVLDLRYVAEATATRVERAAGVLTALTEVGAFGSTTLLTGSIPMTLGQTSTWEQARAEEVLWEHLVRGGAGNLRFGDYGVVHPIPGPGFRSNHVALKYTCPHRWLYSRERMPDETGDESARGRALRVVCRHVIESASYAGPDFSWGDREIHEAAAGGGTGLGNTSKPVAFATSHHLAYLATRAAA</sequence>
<evidence type="ECO:0008006" key="3">
    <source>
        <dbReference type="Google" id="ProtNLM"/>
    </source>
</evidence>
<evidence type="ECO:0000313" key="1">
    <source>
        <dbReference type="EMBL" id="KDN18310.1"/>
    </source>
</evidence>
<comment type="caution">
    <text evidence="1">The sequence shown here is derived from an EMBL/GenBank/DDBJ whole genome shotgun (WGS) entry which is preliminary data.</text>
</comment>
<dbReference type="OrthoDB" id="4764243at2"/>
<dbReference type="STRING" id="287986.DV20_31210"/>
<accession>A0A066TTY3</accession>
<dbReference type="Proteomes" id="UP000027345">
    <property type="component" value="Unassembled WGS sequence"/>
</dbReference>
<protein>
    <recommendedName>
        <fullName evidence="3">Beta protein</fullName>
    </recommendedName>
</protein>
<organism evidence="1 2">
    <name type="scientific">Amycolatopsis rifamycinica</name>
    <dbReference type="NCBI Taxonomy" id="287986"/>
    <lineage>
        <taxon>Bacteria</taxon>
        <taxon>Bacillati</taxon>
        <taxon>Actinomycetota</taxon>
        <taxon>Actinomycetes</taxon>
        <taxon>Pseudonocardiales</taxon>
        <taxon>Pseudonocardiaceae</taxon>
        <taxon>Amycolatopsis</taxon>
    </lineage>
</organism>